<dbReference type="Proteomes" id="UP000237105">
    <property type="component" value="Unassembled WGS sequence"/>
</dbReference>
<sequence>MFSAFNSVPEDRRRKTYAEKLCKPDFFTVL</sequence>
<gene>
    <name evidence="1" type="ORF">PanWU01x14_042400</name>
</gene>
<protein>
    <submittedName>
        <fullName evidence="1">Uncharacterized protein</fullName>
    </submittedName>
</protein>
<dbReference type="AlphaFoldDB" id="A0A2P5DQP0"/>
<keyword evidence="2" id="KW-1185">Reference proteome</keyword>
<reference evidence="2" key="1">
    <citation type="submission" date="2016-06" db="EMBL/GenBank/DDBJ databases">
        <title>Parallel loss of symbiosis genes in relatives of nitrogen-fixing non-legume Parasponia.</title>
        <authorList>
            <person name="Van Velzen R."/>
            <person name="Holmer R."/>
            <person name="Bu F."/>
            <person name="Rutten L."/>
            <person name="Van Zeijl A."/>
            <person name="Liu W."/>
            <person name="Santuari L."/>
            <person name="Cao Q."/>
            <person name="Sharma T."/>
            <person name="Shen D."/>
            <person name="Roswanjaya Y."/>
            <person name="Wardhani T."/>
            <person name="Kalhor M.S."/>
            <person name="Jansen J."/>
            <person name="Van den Hoogen J."/>
            <person name="Gungor B."/>
            <person name="Hartog M."/>
            <person name="Hontelez J."/>
            <person name="Verver J."/>
            <person name="Yang W.-C."/>
            <person name="Schijlen E."/>
            <person name="Repin R."/>
            <person name="Schilthuizen M."/>
            <person name="Schranz E."/>
            <person name="Heidstra R."/>
            <person name="Miyata K."/>
            <person name="Fedorova E."/>
            <person name="Kohlen W."/>
            <person name="Bisseling T."/>
            <person name="Smit S."/>
            <person name="Geurts R."/>
        </authorList>
    </citation>
    <scope>NUCLEOTIDE SEQUENCE [LARGE SCALE GENOMIC DNA]</scope>
    <source>
        <strain evidence="2">cv. WU1-14</strain>
    </source>
</reference>
<name>A0A2P5DQP0_PARAD</name>
<evidence type="ECO:0000313" key="2">
    <source>
        <dbReference type="Proteomes" id="UP000237105"/>
    </source>
</evidence>
<organism evidence="1 2">
    <name type="scientific">Parasponia andersonii</name>
    <name type="common">Sponia andersonii</name>
    <dbReference type="NCBI Taxonomy" id="3476"/>
    <lineage>
        <taxon>Eukaryota</taxon>
        <taxon>Viridiplantae</taxon>
        <taxon>Streptophyta</taxon>
        <taxon>Embryophyta</taxon>
        <taxon>Tracheophyta</taxon>
        <taxon>Spermatophyta</taxon>
        <taxon>Magnoliopsida</taxon>
        <taxon>eudicotyledons</taxon>
        <taxon>Gunneridae</taxon>
        <taxon>Pentapetalae</taxon>
        <taxon>rosids</taxon>
        <taxon>fabids</taxon>
        <taxon>Rosales</taxon>
        <taxon>Cannabaceae</taxon>
        <taxon>Parasponia</taxon>
    </lineage>
</organism>
<dbReference type="EMBL" id="JXTB01000023">
    <property type="protein sequence ID" value="PON75615.1"/>
    <property type="molecule type" value="Genomic_DNA"/>
</dbReference>
<accession>A0A2P5DQP0</accession>
<comment type="caution">
    <text evidence="1">The sequence shown here is derived from an EMBL/GenBank/DDBJ whole genome shotgun (WGS) entry which is preliminary data.</text>
</comment>
<evidence type="ECO:0000313" key="1">
    <source>
        <dbReference type="EMBL" id="PON75615.1"/>
    </source>
</evidence>
<proteinExistence type="predicted"/>